<feature type="region of interest" description="Disordered" evidence="9">
    <location>
        <begin position="1"/>
        <end position="28"/>
    </location>
</feature>
<dbReference type="PANTHER" id="PTHR33398">
    <property type="entry name" value="30S RIBOSOMAL PROTEIN S20"/>
    <property type="match status" value="1"/>
</dbReference>
<dbReference type="InterPro" id="IPR036510">
    <property type="entry name" value="Ribosomal_bS20_sf"/>
</dbReference>
<dbReference type="Gene3D" id="1.20.58.110">
    <property type="entry name" value="Ribosomal protein S20"/>
    <property type="match status" value="1"/>
</dbReference>
<comment type="function">
    <text evidence="1 8">Binds directly to 16S ribosomal RNA.</text>
</comment>
<dbReference type="GO" id="GO:0003735">
    <property type="term" value="F:structural constituent of ribosome"/>
    <property type="evidence" value="ECO:0007669"/>
    <property type="project" value="InterPro"/>
</dbReference>
<evidence type="ECO:0000313" key="10">
    <source>
        <dbReference type="EMBL" id="QDT64542.1"/>
    </source>
</evidence>
<dbReference type="InterPro" id="IPR002583">
    <property type="entry name" value="Ribosomal_bS20"/>
</dbReference>
<dbReference type="GO" id="GO:0015935">
    <property type="term" value="C:small ribosomal subunit"/>
    <property type="evidence" value="ECO:0007669"/>
    <property type="project" value="TreeGrafter"/>
</dbReference>
<dbReference type="FunFam" id="1.20.58.110:FF:000001">
    <property type="entry name" value="30S ribosomal protein S20"/>
    <property type="match status" value="1"/>
</dbReference>
<keyword evidence="3 8" id="KW-0699">rRNA-binding</keyword>
<evidence type="ECO:0000256" key="4">
    <source>
        <dbReference type="ARBA" id="ARBA00022884"/>
    </source>
</evidence>
<evidence type="ECO:0000313" key="11">
    <source>
        <dbReference type="Proteomes" id="UP000319976"/>
    </source>
</evidence>
<dbReference type="KEGG" id="chya:V22_17770"/>
<dbReference type="EMBL" id="CP036316">
    <property type="protein sequence ID" value="QDT64542.1"/>
    <property type="molecule type" value="Genomic_DNA"/>
</dbReference>
<evidence type="ECO:0000256" key="8">
    <source>
        <dbReference type="HAMAP-Rule" id="MF_00500"/>
    </source>
</evidence>
<evidence type="ECO:0000256" key="3">
    <source>
        <dbReference type="ARBA" id="ARBA00022730"/>
    </source>
</evidence>
<dbReference type="HAMAP" id="MF_00500">
    <property type="entry name" value="Ribosomal_bS20"/>
    <property type="match status" value="1"/>
</dbReference>
<evidence type="ECO:0000256" key="5">
    <source>
        <dbReference type="ARBA" id="ARBA00022980"/>
    </source>
</evidence>
<dbReference type="NCBIfam" id="TIGR00029">
    <property type="entry name" value="S20"/>
    <property type="match status" value="1"/>
</dbReference>
<keyword evidence="11" id="KW-1185">Reference proteome</keyword>
<dbReference type="GO" id="GO:0006412">
    <property type="term" value="P:translation"/>
    <property type="evidence" value="ECO:0007669"/>
    <property type="project" value="UniProtKB-UniRule"/>
</dbReference>
<dbReference type="GO" id="GO:0070181">
    <property type="term" value="F:small ribosomal subunit rRNA binding"/>
    <property type="evidence" value="ECO:0007669"/>
    <property type="project" value="TreeGrafter"/>
</dbReference>
<evidence type="ECO:0000256" key="6">
    <source>
        <dbReference type="ARBA" id="ARBA00023274"/>
    </source>
</evidence>
<evidence type="ECO:0000256" key="1">
    <source>
        <dbReference type="ARBA" id="ARBA00003134"/>
    </source>
</evidence>
<dbReference type="Pfam" id="PF01649">
    <property type="entry name" value="Ribosomal_S20p"/>
    <property type="match status" value="1"/>
</dbReference>
<dbReference type="SUPFAM" id="SSF46992">
    <property type="entry name" value="Ribosomal protein S20"/>
    <property type="match status" value="1"/>
</dbReference>
<dbReference type="PANTHER" id="PTHR33398:SF1">
    <property type="entry name" value="SMALL RIBOSOMAL SUBUNIT PROTEIN BS20C"/>
    <property type="match status" value="1"/>
</dbReference>
<protein>
    <recommendedName>
        <fullName evidence="7 8">Small ribosomal subunit protein bS20</fullName>
    </recommendedName>
</protein>
<keyword evidence="5 8" id="KW-0689">Ribosomal protein</keyword>
<dbReference type="AlphaFoldDB" id="A0A517T858"/>
<name>A0A517T858_9PLAN</name>
<sequence>MPNTASAKKALRKSLKRRDHNRAGRSALRSALKKVRVAAAGEDKDATQEAFRNACKKLDQAAAKNLIHANKAARTKSRLSALVKKSTEA</sequence>
<proteinExistence type="inferred from homology"/>
<feature type="compositionally biased region" description="Basic residues" evidence="9">
    <location>
        <begin position="9"/>
        <end position="20"/>
    </location>
</feature>
<dbReference type="OrthoDB" id="289707at2"/>
<organism evidence="10 11">
    <name type="scientific">Calycomorphotria hydatis</name>
    <dbReference type="NCBI Taxonomy" id="2528027"/>
    <lineage>
        <taxon>Bacteria</taxon>
        <taxon>Pseudomonadati</taxon>
        <taxon>Planctomycetota</taxon>
        <taxon>Planctomycetia</taxon>
        <taxon>Planctomycetales</taxon>
        <taxon>Planctomycetaceae</taxon>
        <taxon>Calycomorphotria</taxon>
    </lineage>
</organism>
<gene>
    <name evidence="8 10" type="primary">rpsT</name>
    <name evidence="10" type="ORF">V22_17770</name>
</gene>
<evidence type="ECO:0000256" key="7">
    <source>
        <dbReference type="ARBA" id="ARBA00035136"/>
    </source>
</evidence>
<dbReference type="RefSeq" id="WP_145261796.1">
    <property type="nucleotide sequence ID" value="NZ_CP036316.1"/>
</dbReference>
<keyword evidence="6 8" id="KW-0687">Ribonucleoprotein</keyword>
<dbReference type="GO" id="GO:0005829">
    <property type="term" value="C:cytosol"/>
    <property type="evidence" value="ECO:0007669"/>
    <property type="project" value="TreeGrafter"/>
</dbReference>
<evidence type="ECO:0000256" key="2">
    <source>
        <dbReference type="ARBA" id="ARBA00007634"/>
    </source>
</evidence>
<keyword evidence="4 8" id="KW-0694">RNA-binding</keyword>
<evidence type="ECO:0000256" key="9">
    <source>
        <dbReference type="SAM" id="MobiDB-lite"/>
    </source>
</evidence>
<accession>A0A517T858</accession>
<reference evidence="10 11" key="1">
    <citation type="submission" date="2019-02" db="EMBL/GenBank/DDBJ databases">
        <title>Deep-cultivation of Planctomycetes and their phenomic and genomic characterization uncovers novel biology.</title>
        <authorList>
            <person name="Wiegand S."/>
            <person name="Jogler M."/>
            <person name="Boedeker C."/>
            <person name="Pinto D."/>
            <person name="Vollmers J."/>
            <person name="Rivas-Marin E."/>
            <person name="Kohn T."/>
            <person name="Peeters S.H."/>
            <person name="Heuer A."/>
            <person name="Rast P."/>
            <person name="Oberbeckmann S."/>
            <person name="Bunk B."/>
            <person name="Jeske O."/>
            <person name="Meyerdierks A."/>
            <person name="Storesund J.E."/>
            <person name="Kallscheuer N."/>
            <person name="Luecker S."/>
            <person name="Lage O.M."/>
            <person name="Pohl T."/>
            <person name="Merkel B.J."/>
            <person name="Hornburger P."/>
            <person name="Mueller R.-W."/>
            <person name="Bruemmer F."/>
            <person name="Labrenz M."/>
            <person name="Spormann A.M."/>
            <person name="Op den Camp H."/>
            <person name="Overmann J."/>
            <person name="Amann R."/>
            <person name="Jetten M.S.M."/>
            <person name="Mascher T."/>
            <person name="Medema M.H."/>
            <person name="Devos D.P."/>
            <person name="Kaster A.-K."/>
            <person name="Ovreas L."/>
            <person name="Rohde M."/>
            <person name="Galperin M.Y."/>
            <person name="Jogler C."/>
        </authorList>
    </citation>
    <scope>NUCLEOTIDE SEQUENCE [LARGE SCALE GENOMIC DNA]</scope>
    <source>
        <strain evidence="10 11">V22</strain>
    </source>
</reference>
<dbReference type="Proteomes" id="UP000319976">
    <property type="component" value="Chromosome"/>
</dbReference>
<comment type="similarity">
    <text evidence="2 8">Belongs to the bacterial ribosomal protein bS20 family.</text>
</comment>